<keyword evidence="4" id="KW-1185">Reference proteome</keyword>
<dbReference type="Pfam" id="PF03070">
    <property type="entry name" value="TENA_THI-4"/>
    <property type="match status" value="1"/>
</dbReference>
<evidence type="ECO:0000313" key="4">
    <source>
        <dbReference type="Proteomes" id="UP000434582"/>
    </source>
</evidence>
<comment type="pathway">
    <text evidence="1">Cofactor biosynthesis; thiamine diphosphate biosynthesis.</text>
</comment>
<name>A0A7X2D426_9PROT</name>
<dbReference type="NCBIfam" id="TIGR04306">
    <property type="entry name" value="salvage_TenA"/>
    <property type="match status" value="1"/>
</dbReference>
<dbReference type="Proteomes" id="UP000434582">
    <property type="component" value="Unassembled WGS sequence"/>
</dbReference>
<comment type="catalytic activity">
    <reaction evidence="1">
        <text>thiamine + H2O = 5-(2-hydroxyethyl)-4-methylthiazole + 4-amino-5-hydroxymethyl-2-methylpyrimidine + H(+)</text>
        <dbReference type="Rhea" id="RHEA:17509"/>
        <dbReference type="ChEBI" id="CHEBI:15377"/>
        <dbReference type="ChEBI" id="CHEBI:15378"/>
        <dbReference type="ChEBI" id="CHEBI:16892"/>
        <dbReference type="ChEBI" id="CHEBI:17957"/>
        <dbReference type="ChEBI" id="CHEBI:18385"/>
        <dbReference type="EC" id="3.5.99.2"/>
    </reaction>
</comment>
<dbReference type="SUPFAM" id="SSF48613">
    <property type="entry name" value="Heme oxygenase-like"/>
    <property type="match status" value="1"/>
</dbReference>
<dbReference type="CDD" id="cd19367">
    <property type="entry name" value="TenA_C_ScTHI20-like"/>
    <property type="match status" value="1"/>
</dbReference>
<dbReference type="InterPro" id="IPR004305">
    <property type="entry name" value="Thiaminase-2/PQQC"/>
</dbReference>
<proteinExistence type="inferred from homology"/>
<evidence type="ECO:0000259" key="2">
    <source>
        <dbReference type="Pfam" id="PF03070"/>
    </source>
</evidence>
<gene>
    <name evidence="3" type="primary">tenA</name>
    <name evidence="3" type="ORF">GHC57_06685</name>
</gene>
<dbReference type="OrthoDB" id="34166at2"/>
<reference evidence="3 4" key="1">
    <citation type="submission" date="2019-10" db="EMBL/GenBank/DDBJ databases">
        <title>Draft whole-genome sequence of the purple nonsulfur photosynthetic bacterium Roseospira navarrensis DSM 15114.</title>
        <authorList>
            <person name="Kyndt J.A."/>
            <person name="Meyer T.E."/>
        </authorList>
    </citation>
    <scope>NUCLEOTIDE SEQUENCE [LARGE SCALE GENOMIC DNA]</scope>
    <source>
        <strain evidence="3 4">DSM 15114</strain>
    </source>
</reference>
<sequence>MTLEDSTAPEAVPGIATADSLFARLRHACAPAWTAYVDHPFVRQMADGSLRQDCFRHYMGQDYLFLIQFARAYALGVYKSESLEDMRRMGEGMAAILDEMGLHVKYCQAWGISPEDLEALPEAKATMAYTRYVLERGMAGDLLDLNVALAPCVVGYAEIGERLIESVHDDHPYAAWIREYGGSAYRQVARDAVDTMDRLMESRGGAGRMPGLIETFRKATILEADFWQMGLTLAD</sequence>
<dbReference type="EC" id="3.5.99.2" evidence="1"/>
<protein>
    <recommendedName>
        <fullName evidence="1">Aminopyrimidine aminohydrolase</fullName>
        <ecNumber evidence="1">3.5.99.2</ecNumber>
    </recommendedName>
</protein>
<dbReference type="GO" id="GO:0050334">
    <property type="term" value="F:thiaminase activity"/>
    <property type="evidence" value="ECO:0007669"/>
    <property type="project" value="UniProtKB-EC"/>
</dbReference>
<comment type="similarity">
    <text evidence="1">Belongs to the TenA family.</text>
</comment>
<accession>A0A7X2D426</accession>
<dbReference type="InterPro" id="IPR027574">
    <property type="entry name" value="Thiaminase_II"/>
</dbReference>
<dbReference type="GO" id="GO:0009228">
    <property type="term" value="P:thiamine biosynthetic process"/>
    <property type="evidence" value="ECO:0007669"/>
    <property type="project" value="UniProtKB-KW"/>
</dbReference>
<dbReference type="PANTHER" id="PTHR43198:SF2">
    <property type="entry name" value="SI:CH1073-67J19.1-RELATED"/>
    <property type="match status" value="1"/>
</dbReference>
<dbReference type="PANTHER" id="PTHR43198">
    <property type="entry name" value="BIFUNCTIONAL TH2 PROTEIN"/>
    <property type="match status" value="1"/>
</dbReference>
<dbReference type="UniPathway" id="UPA00060"/>
<dbReference type="InterPro" id="IPR016084">
    <property type="entry name" value="Haem_Oase-like_multi-hlx"/>
</dbReference>
<dbReference type="GO" id="GO:0005829">
    <property type="term" value="C:cytosol"/>
    <property type="evidence" value="ECO:0007669"/>
    <property type="project" value="TreeGrafter"/>
</dbReference>
<feature type="domain" description="Thiaminase-2/PQQC" evidence="2">
    <location>
        <begin position="29"/>
        <end position="231"/>
    </location>
</feature>
<comment type="function">
    <text evidence="1">Catalyzes an amino-pyrimidine hydrolysis reaction at the C5' of the pyrimidine moiety of thiamine compounds, a reaction that is part of a thiamine salvage pathway.</text>
</comment>
<comment type="catalytic activity">
    <reaction evidence="1">
        <text>4-amino-5-aminomethyl-2-methylpyrimidine + H2O = 4-amino-5-hydroxymethyl-2-methylpyrimidine + NH4(+)</text>
        <dbReference type="Rhea" id="RHEA:31799"/>
        <dbReference type="ChEBI" id="CHEBI:15377"/>
        <dbReference type="ChEBI" id="CHEBI:16892"/>
        <dbReference type="ChEBI" id="CHEBI:28938"/>
        <dbReference type="ChEBI" id="CHEBI:63416"/>
        <dbReference type="EC" id="3.5.99.2"/>
    </reaction>
</comment>
<dbReference type="EMBL" id="WIVE01000014">
    <property type="protein sequence ID" value="MQX36202.1"/>
    <property type="molecule type" value="Genomic_DNA"/>
</dbReference>
<comment type="caution">
    <text evidence="3">The sequence shown here is derived from an EMBL/GenBank/DDBJ whole genome shotgun (WGS) entry which is preliminary data.</text>
</comment>
<organism evidence="3 4">
    <name type="scientific">Roseospira navarrensis</name>
    <dbReference type="NCBI Taxonomy" id="140058"/>
    <lineage>
        <taxon>Bacteria</taxon>
        <taxon>Pseudomonadati</taxon>
        <taxon>Pseudomonadota</taxon>
        <taxon>Alphaproteobacteria</taxon>
        <taxon>Rhodospirillales</taxon>
        <taxon>Rhodospirillaceae</taxon>
        <taxon>Roseospira</taxon>
    </lineage>
</organism>
<dbReference type="GO" id="GO:0009229">
    <property type="term" value="P:thiamine diphosphate biosynthetic process"/>
    <property type="evidence" value="ECO:0007669"/>
    <property type="project" value="UniProtKB-UniPathway"/>
</dbReference>
<keyword evidence="1" id="KW-0378">Hydrolase</keyword>
<keyword evidence="1" id="KW-0784">Thiamine biosynthesis</keyword>
<dbReference type="AlphaFoldDB" id="A0A7X2D426"/>
<evidence type="ECO:0000256" key="1">
    <source>
        <dbReference type="RuleBase" id="RU363093"/>
    </source>
</evidence>
<evidence type="ECO:0000313" key="3">
    <source>
        <dbReference type="EMBL" id="MQX36202.1"/>
    </source>
</evidence>
<dbReference type="RefSeq" id="WP_153342458.1">
    <property type="nucleotide sequence ID" value="NZ_WIVE01000014.1"/>
</dbReference>
<dbReference type="Gene3D" id="1.20.910.10">
    <property type="entry name" value="Heme oxygenase-like"/>
    <property type="match status" value="1"/>
</dbReference>
<dbReference type="InterPro" id="IPR050967">
    <property type="entry name" value="Thiamine_Salvage_TenA"/>
</dbReference>